<keyword evidence="2" id="KW-0812">Transmembrane</keyword>
<gene>
    <name evidence="4" type="ORF">GCM10011514_53160</name>
</gene>
<keyword evidence="5" id="KW-1185">Reference proteome</keyword>
<dbReference type="RefSeq" id="WP_188771313.1">
    <property type="nucleotide sequence ID" value="NZ_BMKK01000020.1"/>
</dbReference>
<feature type="signal peptide" evidence="3">
    <location>
        <begin position="1"/>
        <end position="22"/>
    </location>
</feature>
<feature type="transmembrane region" description="Helical" evidence="2">
    <location>
        <begin position="136"/>
        <end position="169"/>
    </location>
</feature>
<dbReference type="PROSITE" id="PS51257">
    <property type="entry name" value="PROKAR_LIPOPROTEIN"/>
    <property type="match status" value="1"/>
</dbReference>
<evidence type="ECO:0000256" key="3">
    <source>
        <dbReference type="SAM" id="SignalP"/>
    </source>
</evidence>
<accession>A0A916ZAA7</accession>
<feature type="region of interest" description="Disordered" evidence="1">
    <location>
        <begin position="71"/>
        <end position="92"/>
    </location>
</feature>
<reference evidence="4" key="2">
    <citation type="submission" date="2020-09" db="EMBL/GenBank/DDBJ databases">
        <authorList>
            <person name="Sun Q."/>
            <person name="Zhou Y."/>
        </authorList>
    </citation>
    <scope>NUCLEOTIDE SEQUENCE</scope>
    <source>
        <strain evidence="4">CGMCC 1.15958</strain>
    </source>
</reference>
<name>A0A916ZAA7_9BACT</name>
<keyword evidence="2" id="KW-0472">Membrane</keyword>
<proteinExistence type="predicted"/>
<comment type="caution">
    <text evidence="4">The sequence shown here is derived from an EMBL/GenBank/DDBJ whole genome shotgun (WGS) entry which is preliminary data.</text>
</comment>
<protein>
    <recommendedName>
        <fullName evidence="6">Lipoprotein</fullName>
    </recommendedName>
</protein>
<reference evidence="4" key="1">
    <citation type="journal article" date="2014" name="Int. J. Syst. Evol. Microbiol.">
        <title>Complete genome sequence of Corynebacterium casei LMG S-19264T (=DSM 44701T), isolated from a smear-ripened cheese.</title>
        <authorList>
            <consortium name="US DOE Joint Genome Institute (JGI-PGF)"/>
            <person name="Walter F."/>
            <person name="Albersmeier A."/>
            <person name="Kalinowski J."/>
            <person name="Ruckert C."/>
        </authorList>
    </citation>
    <scope>NUCLEOTIDE SEQUENCE</scope>
    <source>
        <strain evidence="4">CGMCC 1.15958</strain>
    </source>
</reference>
<dbReference type="AlphaFoldDB" id="A0A916ZAA7"/>
<evidence type="ECO:0000313" key="4">
    <source>
        <dbReference type="EMBL" id="GGD82460.1"/>
    </source>
</evidence>
<keyword evidence="2" id="KW-1133">Transmembrane helix</keyword>
<evidence type="ECO:0008006" key="6">
    <source>
        <dbReference type="Google" id="ProtNLM"/>
    </source>
</evidence>
<dbReference type="Proteomes" id="UP000609064">
    <property type="component" value="Unassembled WGS sequence"/>
</dbReference>
<evidence type="ECO:0000256" key="1">
    <source>
        <dbReference type="SAM" id="MobiDB-lite"/>
    </source>
</evidence>
<feature type="chain" id="PRO_5037333688" description="Lipoprotein" evidence="3">
    <location>
        <begin position="23"/>
        <end position="183"/>
    </location>
</feature>
<evidence type="ECO:0000256" key="2">
    <source>
        <dbReference type="SAM" id="Phobius"/>
    </source>
</evidence>
<sequence length="183" mass="21199">MKKLTFLLLAFTLLVSCRKEFASFQKSPNINYAAKKKPIEIPLEIIKPEQPNLIVSTQNSFAFTESKEAFQSENNEISTQNTQINDDGGRKKRKNVSKKQETFFEKIFPNQHSKEKQSVKKRRKPVPLNSTIYTGFIILGIAILLALISLNSLSLLFGLAAIFFLYLGFKKYFRKKRRRDIFR</sequence>
<dbReference type="EMBL" id="BMKK01000020">
    <property type="protein sequence ID" value="GGD82460.1"/>
    <property type="molecule type" value="Genomic_DNA"/>
</dbReference>
<organism evidence="4 5">
    <name type="scientific">Emticicia aquatilis</name>
    <dbReference type="NCBI Taxonomy" id="1537369"/>
    <lineage>
        <taxon>Bacteria</taxon>
        <taxon>Pseudomonadati</taxon>
        <taxon>Bacteroidota</taxon>
        <taxon>Cytophagia</taxon>
        <taxon>Cytophagales</taxon>
        <taxon>Leadbetterellaceae</taxon>
        <taxon>Emticicia</taxon>
    </lineage>
</organism>
<evidence type="ECO:0000313" key="5">
    <source>
        <dbReference type="Proteomes" id="UP000609064"/>
    </source>
</evidence>
<feature type="compositionally biased region" description="Polar residues" evidence="1">
    <location>
        <begin position="71"/>
        <end position="85"/>
    </location>
</feature>
<keyword evidence="3" id="KW-0732">Signal</keyword>